<dbReference type="GO" id="GO:0006782">
    <property type="term" value="P:protoporphyrinogen IX biosynthetic process"/>
    <property type="evidence" value="ECO:0007669"/>
    <property type="project" value="UniProtKB-UniRule"/>
</dbReference>
<reference evidence="12" key="1">
    <citation type="submission" date="2016-10" db="EMBL/GenBank/DDBJ databases">
        <authorList>
            <person name="Varghese N."/>
            <person name="Submissions S."/>
        </authorList>
    </citation>
    <scope>NUCLEOTIDE SEQUENCE [LARGE SCALE GENOMIC DNA]</scope>
    <source>
        <strain evidence="12">DSM 4771</strain>
    </source>
</reference>
<dbReference type="GO" id="GO:0004852">
    <property type="term" value="F:uroporphyrinogen-III synthase activity"/>
    <property type="evidence" value="ECO:0007669"/>
    <property type="project" value="UniProtKB-UniRule"/>
</dbReference>
<evidence type="ECO:0000259" key="10">
    <source>
        <dbReference type="Pfam" id="PF02602"/>
    </source>
</evidence>
<dbReference type="OrthoDB" id="9815856at2"/>
<dbReference type="InterPro" id="IPR039793">
    <property type="entry name" value="UROS/Hem4"/>
</dbReference>
<keyword evidence="4 9" id="KW-0456">Lyase</keyword>
<evidence type="ECO:0000256" key="8">
    <source>
        <dbReference type="ARBA" id="ARBA00048617"/>
    </source>
</evidence>
<dbReference type="PANTHER" id="PTHR38042">
    <property type="entry name" value="UROPORPHYRINOGEN-III SYNTHASE, CHLOROPLASTIC"/>
    <property type="match status" value="1"/>
</dbReference>
<dbReference type="STRING" id="86666.SAMN04490247_0012"/>
<feature type="domain" description="Tetrapyrrole biosynthesis uroporphyrinogen III synthase" evidence="10">
    <location>
        <begin position="21"/>
        <end position="244"/>
    </location>
</feature>
<sequence length="255" mass="29053">MSMLLGKRVLITRAEEQSGSLKERLESRGAKTLVVPLLTFVKRRDARNAQILSQLDQYDWVIITSTNGVRFYKELVEEYIGYFPPHLTYAAVGKKTEHALKKEGLHVAFVPSEFTAEALVEEWLPKLHEGERVLHIRGNRSRVTLPEGMKKQRISFDSMTAYDTLIVEENGSRLREVFEHGGVDALTFFSPSQVEAFLELIGNHFEEALRIPCFCIGPTTEKRASEAGFQEVYTPSIYTAEALVDKMEEHFKERG</sequence>
<dbReference type="InterPro" id="IPR036108">
    <property type="entry name" value="4pyrrol_syn_uPrphyn_synt_sf"/>
</dbReference>
<dbReference type="Pfam" id="PF02602">
    <property type="entry name" value="HEM4"/>
    <property type="match status" value="1"/>
</dbReference>
<organism evidence="11 12">
    <name type="scientific">Salimicrobium halophilum</name>
    <dbReference type="NCBI Taxonomy" id="86666"/>
    <lineage>
        <taxon>Bacteria</taxon>
        <taxon>Bacillati</taxon>
        <taxon>Bacillota</taxon>
        <taxon>Bacilli</taxon>
        <taxon>Bacillales</taxon>
        <taxon>Bacillaceae</taxon>
        <taxon>Salimicrobium</taxon>
    </lineage>
</organism>
<dbReference type="Gene3D" id="3.40.50.10090">
    <property type="match status" value="2"/>
</dbReference>
<evidence type="ECO:0000256" key="5">
    <source>
        <dbReference type="ARBA" id="ARBA00023244"/>
    </source>
</evidence>
<evidence type="ECO:0000256" key="6">
    <source>
        <dbReference type="ARBA" id="ARBA00037589"/>
    </source>
</evidence>
<dbReference type="CDD" id="cd06578">
    <property type="entry name" value="HemD"/>
    <property type="match status" value="1"/>
</dbReference>
<evidence type="ECO:0000256" key="4">
    <source>
        <dbReference type="ARBA" id="ARBA00023239"/>
    </source>
</evidence>
<dbReference type="RefSeq" id="WP_093190505.1">
    <property type="nucleotide sequence ID" value="NZ_FNEV01000001.1"/>
</dbReference>
<evidence type="ECO:0000256" key="1">
    <source>
        <dbReference type="ARBA" id="ARBA00004772"/>
    </source>
</evidence>
<dbReference type="EC" id="4.2.1.75" evidence="3 9"/>
<name>A0A1G8PIA4_9BACI</name>
<gene>
    <name evidence="11" type="ORF">SAMN04490247_0012</name>
</gene>
<evidence type="ECO:0000256" key="9">
    <source>
        <dbReference type="RuleBase" id="RU366031"/>
    </source>
</evidence>
<keyword evidence="5 9" id="KW-0627">Porphyrin biosynthesis</keyword>
<evidence type="ECO:0000256" key="3">
    <source>
        <dbReference type="ARBA" id="ARBA00013109"/>
    </source>
</evidence>
<dbReference type="EMBL" id="FNEV01000001">
    <property type="protein sequence ID" value="SDI92249.1"/>
    <property type="molecule type" value="Genomic_DNA"/>
</dbReference>
<accession>A0A1G8PIA4</accession>
<dbReference type="GO" id="GO:0006780">
    <property type="term" value="P:uroporphyrinogen III biosynthetic process"/>
    <property type="evidence" value="ECO:0007669"/>
    <property type="project" value="UniProtKB-UniRule"/>
</dbReference>
<comment type="similarity">
    <text evidence="2 9">Belongs to the uroporphyrinogen-III synthase family.</text>
</comment>
<keyword evidence="12" id="KW-1185">Reference proteome</keyword>
<evidence type="ECO:0000313" key="11">
    <source>
        <dbReference type="EMBL" id="SDI92249.1"/>
    </source>
</evidence>
<dbReference type="UniPathway" id="UPA00251">
    <property type="reaction ID" value="UER00320"/>
</dbReference>
<comment type="pathway">
    <text evidence="1 9">Porphyrin-containing compound metabolism; protoporphyrin-IX biosynthesis; coproporphyrinogen-III from 5-aminolevulinate: step 3/4.</text>
</comment>
<evidence type="ECO:0000256" key="2">
    <source>
        <dbReference type="ARBA" id="ARBA00008133"/>
    </source>
</evidence>
<comment type="function">
    <text evidence="6 9">Catalyzes cyclization of the linear tetrapyrrole, hydroxymethylbilane, to the macrocyclic uroporphyrinogen III.</text>
</comment>
<evidence type="ECO:0000256" key="7">
    <source>
        <dbReference type="ARBA" id="ARBA00040167"/>
    </source>
</evidence>
<comment type="catalytic activity">
    <reaction evidence="8 9">
        <text>hydroxymethylbilane = uroporphyrinogen III + H2O</text>
        <dbReference type="Rhea" id="RHEA:18965"/>
        <dbReference type="ChEBI" id="CHEBI:15377"/>
        <dbReference type="ChEBI" id="CHEBI:57308"/>
        <dbReference type="ChEBI" id="CHEBI:57845"/>
        <dbReference type="EC" id="4.2.1.75"/>
    </reaction>
</comment>
<protein>
    <recommendedName>
        <fullName evidence="7 9">Uroporphyrinogen-III synthase</fullName>
        <ecNumber evidence="3 9">4.2.1.75</ecNumber>
    </recommendedName>
</protein>
<dbReference type="AlphaFoldDB" id="A0A1G8PIA4"/>
<dbReference type="SUPFAM" id="SSF69618">
    <property type="entry name" value="HemD-like"/>
    <property type="match status" value="1"/>
</dbReference>
<dbReference type="Proteomes" id="UP000199225">
    <property type="component" value="Unassembled WGS sequence"/>
</dbReference>
<proteinExistence type="inferred from homology"/>
<evidence type="ECO:0000313" key="12">
    <source>
        <dbReference type="Proteomes" id="UP000199225"/>
    </source>
</evidence>
<dbReference type="PANTHER" id="PTHR38042:SF1">
    <property type="entry name" value="UROPORPHYRINOGEN-III SYNTHASE, CHLOROPLASTIC"/>
    <property type="match status" value="1"/>
</dbReference>
<dbReference type="InterPro" id="IPR003754">
    <property type="entry name" value="4pyrrol_synth_uPrphyn_synth"/>
</dbReference>